<evidence type="ECO:0000313" key="2">
    <source>
        <dbReference type="Proteomes" id="UP000580910"/>
    </source>
</evidence>
<accession>A0A7W3P900</accession>
<name>A0A7W3P900_9ACTN</name>
<organism evidence="1 2">
    <name type="scientific">Nocardioides ginsengisegetis</name>
    <dbReference type="NCBI Taxonomy" id="661491"/>
    <lineage>
        <taxon>Bacteria</taxon>
        <taxon>Bacillati</taxon>
        <taxon>Actinomycetota</taxon>
        <taxon>Actinomycetes</taxon>
        <taxon>Propionibacteriales</taxon>
        <taxon>Nocardioidaceae</taxon>
        <taxon>Nocardioides</taxon>
    </lineage>
</organism>
<comment type="caution">
    <text evidence="1">The sequence shown here is derived from an EMBL/GenBank/DDBJ whole genome shotgun (WGS) entry which is preliminary data.</text>
</comment>
<dbReference type="InterPro" id="IPR021522">
    <property type="entry name" value="MctB"/>
</dbReference>
<evidence type="ECO:0000313" key="1">
    <source>
        <dbReference type="EMBL" id="MBA8803160.1"/>
    </source>
</evidence>
<keyword evidence="2" id="KW-1185">Reference proteome</keyword>
<dbReference type="Proteomes" id="UP000580910">
    <property type="component" value="Unassembled WGS sequence"/>
</dbReference>
<sequence length="288" mass="28620">MISYRHHVVSLVAVFLALAVGVVLGGGPLSELGRDAAPAAAKASAKARDAKRTASFGDTFATAAATSLYGDRLKDRPVSILTMPGADGQTVSGLAAQIEAAGGRVAGTYDAQPTLVDASQKSLVDTLGSQVMTQLDDGTVTSDAPTYDRIGQLLGLAIAGSPLAADDVSSIRQSLAGAQLMNSPGESARTPLVLVVLGKDIDEAILSGILSGLASKATGVVVADDARSGVDGELKGLRQEPVADDVATVDGADSALGQVTAVLALARSLDVQGGAFGASGSDGAVPLG</sequence>
<dbReference type="GO" id="GO:0016020">
    <property type="term" value="C:membrane"/>
    <property type="evidence" value="ECO:0007669"/>
    <property type="project" value="InterPro"/>
</dbReference>
<reference evidence="1 2" key="1">
    <citation type="submission" date="2020-07" db="EMBL/GenBank/DDBJ databases">
        <title>Sequencing the genomes of 1000 actinobacteria strains.</title>
        <authorList>
            <person name="Klenk H.-P."/>
        </authorList>
    </citation>
    <scope>NUCLEOTIDE SEQUENCE [LARGE SCALE GENOMIC DNA]</scope>
    <source>
        <strain evidence="1 2">DSM 21349</strain>
    </source>
</reference>
<dbReference type="RefSeq" id="WP_182537981.1">
    <property type="nucleotide sequence ID" value="NZ_JACGXA010000001.1"/>
</dbReference>
<proteinExistence type="predicted"/>
<dbReference type="GO" id="GO:0055070">
    <property type="term" value="P:copper ion homeostasis"/>
    <property type="evidence" value="ECO:0007669"/>
    <property type="project" value="InterPro"/>
</dbReference>
<evidence type="ECO:0008006" key="3">
    <source>
        <dbReference type="Google" id="ProtNLM"/>
    </source>
</evidence>
<gene>
    <name evidence="1" type="ORF">FB382_001451</name>
</gene>
<protein>
    <recommendedName>
        <fullName evidence="3">Copper transport outer membrane protein, MctB</fullName>
    </recommendedName>
</protein>
<dbReference type="Pfam" id="PF11382">
    <property type="entry name" value="MctB"/>
    <property type="match status" value="1"/>
</dbReference>
<dbReference type="EMBL" id="JACGXA010000001">
    <property type="protein sequence ID" value="MBA8803160.1"/>
    <property type="molecule type" value="Genomic_DNA"/>
</dbReference>
<dbReference type="AlphaFoldDB" id="A0A7W3P900"/>